<organism evidence="2">
    <name type="scientific">Roseihalotalea indica</name>
    <dbReference type="NCBI Taxonomy" id="2867963"/>
    <lineage>
        <taxon>Bacteria</taxon>
        <taxon>Pseudomonadati</taxon>
        <taxon>Bacteroidota</taxon>
        <taxon>Cytophagia</taxon>
        <taxon>Cytophagales</taxon>
        <taxon>Catalimonadaceae</taxon>
        <taxon>Roseihalotalea</taxon>
    </lineage>
</organism>
<feature type="transmembrane region" description="Helical" evidence="1">
    <location>
        <begin position="120"/>
        <end position="143"/>
    </location>
</feature>
<feature type="transmembrane region" description="Helical" evidence="1">
    <location>
        <begin position="20"/>
        <end position="38"/>
    </location>
</feature>
<dbReference type="InterPro" id="IPR056926">
    <property type="entry name" value="FLQE3_permease"/>
</dbReference>
<evidence type="ECO:0000313" key="2">
    <source>
        <dbReference type="EMBL" id="WKN39678.1"/>
    </source>
</evidence>
<feature type="transmembrane region" description="Helical" evidence="1">
    <location>
        <begin position="91"/>
        <end position="114"/>
    </location>
</feature>
<proteinExistence type="predicted"/>
<dbReference type="Pfam" id="PF24686">
    <property type="entry name" value="FLQE3_permease"/>
    <property type="match status" value="1"/>
</dbReference>
<reference evidence="2" key="2">
    <citation type="journal article" date="2024" name="Antonie Van Leeuwenhoek">
        <title>Roseihalotalea indica gen. nov., sp. nov., a halophilic Bacteroidetes from mesopelagic Southwest Indian Ocean with higher carbohydrate metabolic potential.</title>
        <authorList>
            <person name="Chen B."/>
            <person name="Zhang M."/>
            <person name="Lin D."/>
            <person name="Ye J."/>
            <person name="Tang K."/>
        </authorList>
    </citation>
    <scope>NUCLEOTIDE SEQUENCE</scope>
    <source>
        <strain evidence="2">TK19036</strain>
    </source>
</reference>
<protein>
    <recommendedName>
        <fullName evidence="3">ABC transporter permease</fullName>
    </recommendedName>
</protein>
<feature type="transmembrane region" description="Helical" evidence="1">
    <location>
        <begin position="199"/>
        <end position="220"/>
    </location>
</feature>
<feature type="transmembrane region" description="Helical" evidence="1">
    <location>
        <begin position="50"/>
        <end position="70"/>
    </location>
</feature>
<dbReference type="AlphaFoldDB" id="A0AA49GTL5"/>
<keyword evidence="1" id="KW-0812">Transmembrane</keyword>
<keyword evidence="1" id="KW-1133">Transmembrane helix</keyword>
<evidence type="ECO:0000256" key="1">
    <source>
        <dbReference type="SAM" id="Phobius"/>
    </source>
</evidence>
<keyword evidence="1" id="KW-0472">Membrane</keyword>
<sequence>MKTFSNLLRWDLVLLHRNQLVVISAVLVGVYLGLFYLLKELGSLEKILVLLIFNDPVVTGLLFAGVLVLFEKDQHTLEALAVSPLSPEAYLWSKAVSLTIVALGTSLAMAWAGYGWQFNYVHFVVGVISASLTFIFVGCWLVPPTNSFNQFLVRCIPLLILMALPFIPFFEAASPMWFYPIPSYPGILLLQAAFEELSFSLLVYAYCYAGLTITGTYYLARNSFRKHIWS</sequence>
<reference evidence="2" key="1">
    <citation type="journal article" date="2023" name="Comput. Struct. Biotechnol. J.">
        <title>Discovery of a novel marine Bacteroidetes with a rich repertoire of carbohydrate-active enzymes.</title>
        <authorList>
            <person name="Chen B."/>
            <person name="Liu G."/>
            <person name="Chen Q."/>
            <person name="Wang H."/>
            <person name="Liu L."/>
            <person name="Tang K."/>
        </authorList>
    </citation>
    <scope>NUCLEOTIDE SEQUENCE</scope>
    <source>
        <strain evidence="2">TK19036</strain>
    </source>
</reference>
<accession>A0AA49GTL5</accession>
<dbReference type="EMBL" id="CP120682">
    <property type="protein sequence ID" value="WKN39678.1"/>
    <property type="molecule type" value="Genomic_DNA"/>
</dbReference>
<gene>
    <name evidence="2" type="ORF">K4G66_13350</name>
</gene>
<feature type="transmembrane region" description="Helical" evidence="1">
    <location>
        <begin position="155"/>
        <end position="179"/>
    </location>
</feature>
<evidence type="ECO:0008006" key="3">
    <source>
        <dbReference type="Google" id="ProtNLM"/>
    </source>
</evidence>
<name>A0AA49GTL5_9BACT</name>